<proteinExistence type="predicted"/>
<organism evidence="12 13">
    <name type="scientific">Methylophilus rhizosphaerae</name>
    <dbReference type="NCBI Taxonomy" id="492660"/>
    <lineage>
        <taxon>Bacteria</taxon>
        <taxon>Pseudomonadati</taxon>
        <taxon>Pseudomonadota</taxon>
        <taxon>Betaproteobacteria</taxon>
        <taxon>Nitrosomonadales</taxon>
        <taxon>Methylophilaceae</taxon>
        <taxon>Methylophilus</taxon>
    </lineage>
</organism>
<gene>
    <name evidence="12" type="ORF">SAMN05192566_1406</name>
</gene>
<dbReference type="NCBIfam" id="NF028537">
    <property type="entry name" value="P_eth_NH2_trans"/>
    <property type="match status" value="1"/>
</dbReference>
<dbReference type="Pfam" id="PF00884">
    <property type="entry name" value="Sulfatase"/>
    <property type="match status" value="1"/>
</dbReference>
<keyword evidence="3" id="KW-0997">Cell inner membrane</keyword>
<evidence type="ECO:0000313" key="13">
    <source>
        <dbReference type="Proteomes" id="UP000198629"/>
    </source>
</evidence>
<dbReference type="GO" id="GO:0016776">
    <property type="term" value="F:phosphotransferase activity, phosphate group as acceptor"/>
    <property type="evidence" value="ECO:0007669"/>
    <property type="project" value="TreeGrafter"/>
</dbReference>
<evidence type="ECO:0000256" key="4">
    <source>
        <dbReference type="ARBA" id="ARBA00022679"/>
    </source>
</evidence>
<feature type="region of interest" description="Disordered" evidence="8">
    <location>
        <begin position="558"/>
        <end position="579"/>
    </location>
</feature>
<keyword evidence="5 9" id="KW-0812">Transmembrane</keyword>
<dbReference type="InterPro" id="IPR058130">
    <property type="entry name" value="PEA_transf_C"/>
</dbReference>
<comment type="subcellular location">
    <subcellularLocation>
        <location evidence="1">Cell inner membrane</location>
        <topology evidence="1">Multi-pass membrane protein</topology>
    </subcellularLocation>
</comment>
<keyword evidence="13" id="KW-1185">Reference proteome</keyword>
<dbReference type="PANTHER" id="PTHR30443">
    <property type="entry name" value="INNER MEMBRANE PROTEIN"/>
    <property type="match status" value="1"/>
</dbReference>
<feature type="transmembrane region" description="Helical" evidence="9">
    <location>
        <begin position="123"/>
        <end position="144"/>
    </location>
</feature>
<evidence type="ECO:0000256" key="6">
    <source>
        <dbReference type="ARBA" id="ARBA00022989"/>
    </source>
</evidence>
<feature type="domain" description="Sulfatase N-terminal" evidence="10">
    <location>
        <begin position="239"/>
        <end position="520"/>
    </location>
</feature>
<dbReference type="STRING" id="492660.SAMN05192566_1406"/>
<dbReference type="PANTHER" id="PTHR30443:SF0">
    <property type="entry name" value="PHOSPHOETHANOLAMINE TRANSFERASE EPTA"/>
    <property type="match status" value="1"/>
</dbReference>
<evidence type="ECO:0000256" key="9">
    <source>
        <dbReference type="SAM" id="Phobius"/>
    </source>
</evidence>
<dbReference type="Pfam" id="PF08019">
    <property type="entry name" value="EptA_B_N"/>
    <property type="match status" value="1"/>
</dbReference>
<dbReference type="InterPro" id="IPR000917">
    <property type="entry name" value="Sulfatase_N"/>
</dbReference>
<keyword evidence="4 12" id="KW-0808">Transferase</keyword>
<dbReference type="Proteomes" id="UP000198629">
    <property type="component" value="Unassembled WGS sequence"/>
</dbReference>
<dbReference type="InterPro" id="IPR040423">
    <property type="entry name" value="PEA_transferase"/>
</dbReference>
<dbReference type="EMBL" id="FNFX01000003">
    <property type="protein sequence ID" value="SDK49831.1"/>
    <property type="molecule type" value="Genomic_DNA"/>
</dbReference>
<evidence type="ECO:0000259" key="10">
    <source>
        <dbReference type="Pfam" id="PF00884"/>
    </source>
</evidence>
<dbReference type="RefSeq" id="WP_091471458.1">
    <property type="nucleotide sequence ID" value="NZ_FNFX01000003.1"/>
</dbReference>
<protein>
    <submittedName>
        <fullName evidence="12">Lipid A ethanolaminephosphotransferase</fullName>
    </submittedName>
</protein>
<evidence type="ECO:0000256" key="2">
    <source>
        <dbReference type="ARBA" id="ARBA00022475"/>
    </source>
</evidence>
<dbReference type="GO" id="GO:0005886">
    <property type="term" value="C:plasma membrane"/>
    <property type="evidence" value="ECO:0007669"/>
    <property type="project" value="UniProtKB-SubCell"/>
</dbReference>
<evidence type="ECO:0000256" key="3">
    <source>
        <dbReference type="ARBA" id="ARBA00022519"/>
    </source>
</evidence>
<feature type="transmembrane region" description="Helical" evidence="9">
    <location>
        <begin position="80"/>
        <end position="103"/>
    </location>
</feature>
<evidence type="ECO:0000256" key="8">
    <source>
        <dbReference type="SAM" id="MobiDB-lite"/>
    </source>
</evidence>
<keyword evidence="6 9" id="KW-1133">Transmembrane helix</keyword>
<accession>A0A1G9CDT2</accession>
<feature type="domain" description="Phosphoethanolamine transferase N-terminal" evidence="11">
    <location>
        <begin position="63"/>
        <end position="211"/>
    </location>
</feature>
<dbReference type="SUPFAM" id="SSF53649">
    <property type="entry name" value="Alkaline phosphatase-like"/>
    <property type="match status" value="1"/>
</dbReference>
<feature type="transmembrane region" description="Helical" evidence="9">
    <location>
        <begin position="164"/>
        <end position="184"/>
    </location>
</feature>
<dbReference type="CDD" id="cd16017">
    <property type="entry name" value="LptA"/>
    <property type="match status" value="1"/>
</dbReference>
<name>A0A1G9CDT2_9PROT</name>
<dbReference type="InterPro" id="IPR012549">
    <property type="entry name" value="EptA-like_N"/>
</dbReference>
<keyword evidence="2" id="KW-1003">Cell membrane</keyword>
<dbReference type="AlphaFoldDB" id="A0A1G9CDT2"/>
<keyword evidence="7 9" id="KW-0472">Membrane</keyword>
<sequence>MKNFSMPAVLRHVFTPQILLIWGVSLWLMIFDNRALVSHLTQLYPLQGGQSGLLLSLLLFFTLVTALWLLIISHGRSARWLLAFILFSSALAGFYMQEFGVIIDTVMLDNLLQTDRKEAIGLFSWDMLLTVTLVGILPALWILFKAPESYFVRDKLRIRGLHGLLLLVAMVACVWPYSAGYASFIREHKLARMYANPSFMHYSLVKWANQHLSIPESSALEQVAMDTQRVDTGEKHELVIMVVGETARYDRFSLNGYHKLTNPRLQQENVVSFQQVSSCGTSTGVSVPCMFSVLGRTQYSAQKAKHMENALDVLKEHHVSVLWRDNNSDSKGVATRMAYEDYQSPAHNKVCDTECRDVGMLGGLDEYIQAHHNQDILIVLHQMGNHGPEYYRRYPKPFEQFTPVCHSSDLSKCSQAEIDNAYDNAILYTDYFLSEVIQFLKKYDPSHETAMLYVADHGESLGEHGLYLHAAPYMIAPKEQTHVPAILWLGQQFDYSIKQVQPYKNYPLSHDDLFCTLLTAYELKSETCQSHYGWLIANREVRAALKLPPLPVLPEEAPATPAVVSRNHDRSNRNTMRHA</sequence>
<feature type="transmembrane region" description="Helical" evidence="9">
    <location>
        <begin position="12"/>
        <end position="31"/>
    </location>
</feature>
<evidence type="ECO:0000259" key="11">
    <source>
        <dbReference type="Pfam" id="PF08019"/>
    </source>
</evidence>
<dbReference type="InterPro" id="IPR017850">
    <property type="entry name" value="Alkaline_phosphatase_core_sf"/>
</dbReference>
<evidence type="ECO:0000256" key="1">
    <source>
        <dbReference type="ARBA" id="ARBA00004429"/>
    </source>
</evidence>
<evidence type="ECO:0000256" key="7">
    <source>
        <dbReference type="ARBA" id="ARBA00023136"/>
    </source>
</evidence>
<dbReference type="OrthoDB" id="9786870at2"/>
<feature type="transmembrane region" description="Helical" evidence="9">
    <location>
        <begin position="51"/>
        <end position="73"/>
    </location>
</feature>
<evidence type="ECO:0000256" key="5">
    <source>
        <dbReference type="ARBA" id="ARBA00022692"/>
    </source>
</evidence>
<reference evidence="13" key="1">
    <citation type="submission" date="2016-10" db="EMBL/GenBank/DDBJ databases">
        <authorList>
            <person name="Varghese N."/>
            <person name="Submissions S."/>
        </authorList>
    </citation>
    <scope>NUCLEOTIDE SEQUENCE [LARGE SCALE GENOMIC DNA]</scope>
    <source>
        <strain evidence="13">CBMB127</strain>
    </source>
</reference>
<evidence type="ECO:0000313" key="12">
    <source>
        <dbReference type="EMBL" id="SDK49831.1"/>
    </source>
</evidence>
<dbReference type="Gene3D" id="3.40.720.10">
    <property type="entry name" value="Alkaline Phosphatase, subunit A"/>
    <property type="match status" value="1"/>
</dbReference>
<dbReference type="GO" id="GO:0009244">
    <property type="term" value="P:lipopolysaccharide core region biosynthetic process"/>
    <property type="evidence" value="ECO:0007669"/>
    <property type="project" value="TreeGrafter"/>
</dbReference>